<name>A0A316TSA4_9BACT</name>
<dbReference type="SUPFAM" id="SSF53822">
    <property type="entry name" value="Periplasmic binding protein-like I"/>
    <property type="match status" value="1"/>
</dbReference>
<reference evidence="6 7" key="1">
    <citation type="submission" date="2018-05" db="EMBL/GenBank/DDBJ databases">
        <title>Rhodohalobacter halophilus gen. nov., sp. nov., a moderately halophilic member of the family Balneolaceae.</title>
        <authorList>
            <person name="Liu Z.-W."/>
        </authorList>
    </citation>
    <scope>NUCLEOTIDE SEQUENCE [LARGE SCALE GENOMIC DNA]</scope>
    <source>
        <strain evidence="6 7">8A47</strain>
    </source>
</reference>
<protein>
    <submittedName>
        <fullName evidence="6">LacI family transcriptional regulator</fullName>
    </submittedName>
</protein>
<evidence type="ECO:0000313" key="7">
    <source>
        <dbReference type="Proteomes" id="UP000245533"/>
    </source>
</evidence>
<evidence type="ECO:0000313" key="6">
    <source>
        <dbReference type="EMBL" id="PWN07513.1"/>
    </source>
</evidence>
<accession>A0A316TSA4</accession>
<feature type="domain" description="HTH lacI-type" evidence="5">
    <location>
        <begin position="8"/>
        <end position="62"/>
    </location>
</feature>
<dbReference type="SUPFAM" id="SSF47413">
    <property type="entry name" value="lambda repressor-like DNA-binding domains"/>
    <property type="match status" value="1"/>
</dbReference>
<keyword evidence="3" id="KW-0238">DNA-binding</keyword>
<dbReference type="GO" id="GO:0003700">
    <property type="term" value="F:DNA-binding transcription factor activity"/>
    <property type="evidence" value="ECO:0007669"/>
    <property type="project" value="TreeGrafter"/>
</dbReference>
<organism evidence="6 7">
    <name type="scientific">Rhodohalobacter mucosus</name>
    <dbReference type="NCBI Taxonomy" id="2079485"/>
    <lineage>
        <taxon>Bacteria</taxon>
        <taxon>Pseudomonadati</taxon>
        <taxon>Balneolota</taxon>
        <taxon>Balneolia</taxon>
        <taxon>Balneolales</taxon>
        <taxon>Balneolaceae</taxon>
        <taxon>Rhodohalobacter</taxon>
    </lineage>
</organism>
<dbReference type="RefSeq" id="WP_109645290.1">
    <property type="nucleotide sequence ID" value="NZ_QGGB01000003.1"/>
</dbReference>
<keyword evidence="2" id="KW-0805">Transcription regulation</keyword>
<proteinExistence type="predicted"/>
<dbReference type="Pfam" id="PF13377">
    <property type="entry name" value="Peripla_BP_3"/>
    <property type="match status" value="1"/>
</dbReference>
<dbReference type="InterPro" id="IPR028082">
    <property type="entry name" value="Peripla_BP_I"/>
</dbReference>
<dbReference type="Gene3D" id="1.10.260.40">
    <property type="entry name" value="lambda repressor-like DNA-binding domains"/>
    <property type="match status" value="1"/>
</dbReference>
<dbReference type="CDD" id="cd01392">
    <property type="entry name" value="HTH_LacI"/>
    <property type="match status" value="1"/>
</dbReference>
<dbReference type="PANTHER" id="PTHR30146:SF148">
    <property type="entry name" value="HTH-TYPE TRANSCRIPTIONAL REPRESSOR PURR-RELATED"/>
    <property type="match status" value="1"/>
</dbReference>
<dbReference type="InterPro" id="IPR000843">
    <property type="entry name" value="HTH_LacI"/>
</dbReference>
<sequence length="342" mass="38086">MKAKNKKITIYQVANRAGVAISTVSRVLNNSPNVSKKTKDKVNEVIAELNFRPQVSARKLASREPQMLAIAVPSFTTPYYNEVLKGVKDEIAEMDLDIVIYNTGSKNPKEGIENFFNRGTADTIITISIDIDDDIHKQLDSSGVPIVLIGSSHPNYDYFELNNLKGGFMAGEHLIKQGYKRLGLVEPAIKTKASHNRKIGFLDAMKEFKMPVEEKFILSGDSTKHAGFTEEAGFEAIYKYDKLGDFPDAIFCSNDTQAIGAYHALNKLGIRVPDDIGLMGYDNIKFTKYLDLTTIDQKMYSVGVMATKRLAEIIRHPSDEKVQTTIDPVLVVRNSTNNPKKS</sequence>
<gene>
    <name evidence="6" type="ORF">DDZ15_04430</name>
</gene>
<evidence type="ECO:0000259" key="5">
    <source>
        <dbReference type="PROSITE" id="PS50932"/>
    </source>
</evidence>
<dbReference type="Pfam" id="PF00356">
    <property type="entry name" value="LacI"/>
    <property type="match status" value="1"/>
</dbReference>
<evidence type="ECO:0000256" key="1">
    <source>
        <dbReference type="ARBA" id="ARBA00022491"/>
    </source>
</evidence>
<dbReference type="Gene3D" id="3.40.50.2300">
    <property type="match status" value="2"/>
</dbReference>
<dbReference type="InterPro" id="IPR010982">
    <property type="entry name" value="Lambda_DNA-bd_dom_sf"/>
</dbReference>
<dbReference type="AlphaFoldDB" id="A0A316TSA4"/>
<dbReference type="OrthoDB" id="9803256at2"/>
<comment type="caution">
    <text evidence="6">The sequence shown here is derived from an EMBL/GenBank/DDBJ whole genome shotgun (WGS) entry which is preliminary data.</text>
</comment>
<dbReference type="SMART" id="SM00354">
    <property type="entry name" value="HTH_LACI"/>
    <property type="match status" value="1"/>
</dbReference>
<evidence type="ECO:0000256" key="4">
    <source>
        <dbReference type="ARBA" id="ARBA00023163"/>
    </source>
</evidence>
<evidence type="ECO:0000256" key="2">
    <source>
        <dbReference type="ARBA" id="ARBA00023015"/>
    </source>
</evidence>
<keyword evidence="4" id="KW-0804">Transcription</keyword>
<dbReference type="EMBL" id="QGGB01000003">
    <property type="protein sequence ID" value="PWN07513.1"/>
    <property type="molecule type" value="Genomic_DNA"/>
</dbReference>
<dbReference type="Proteomes" id="UP000245533">
    <property type="component" value="Unassembled WGS sequence"/>
</dbReference>
<keyword evidence="1" id="KW-0678">Repressor</keyword>
<dbReference type="PROSITE" id="PS50932">
    <property type="entry name" value="HTH_LACI_2"/>
    <property type="match status" value="1"/>
</dbReference>
<evidence type="ECO:0000256" key="3">
    <source>
        <dbReference type="ARBA" id="ARBA00023125"/>
    </source>
</evidence>
<dbReference type="CDD" id="cd06267">
    <property type="entry name" value="PBP1_LacI_sugar_binding-like"/>
    <property type="match status" value="1"/>
</dbReference>
<dbReference type="GO" id="GO:0000976">
    <property type="term" value="F:transcription cis-regulatory region binding"/>
    <property type="evidence" value="ECO:0007669"/>
    <property type="project" value="TreeGrafter"/>
</dbReference>
<keyword evidence="7" id="KW-1185">Reference proteome</keyword>
<dbReference type="InterPro" id="IPR046335">
    <property type="entry name" value="LacI/GalR-like_sensor"/>
</dbReference>
<dbReference type="PANTHER" id="PTHR30146">
    <property type="entry name" value="LACI-RELATED TRANSCRIPTIONAL REPRESSOR"/>
    <property type="match status" value="1"/>
</dbReference>